<keyword evidence="3" id="KW-1185">Reference proteome</keyword>
<dbReference type="KEGG" id="dfe:Dfer_0104"/>
<dbReference type="OrthoDB" id="962255at2"/>
<organism evidence="2 3">
    <name type="scientific">Dyadobacter fermentans (strain ATCC 700827 / DSM 18053 / CIP 107007 / KCTC 52180 / NS114)</name>
    <dbReference type="NCBI Taxonomy" id="471854"/>
    <lineage>
        <taxon>Bacteria</taxon>
        <taxon>Pseudomonadati</taxon>
        <taxon>Bacteroidota</taxon>
        <taxon>Cytophagia</taxon>
        <taxon>Cytophagales</taxon>
        <taxon>Spirosomataceae</taxon>
        <taxon>Dyadobacter</taxon>
    </lineage>
</organism>
<dbReference type="RefSeq" id="WP_012779723.1">
    <property type="nucleotide sequence ID" value="NC_013037.1"/>
</dbReference>
<evidence type="ECO:0000313" key="2">
    <source>
        <dbReference type="EMBL" id="ACT91375.1"/>
    </source>
</evidence>
<sequence length="146" mass="16247">MNYFRTLPWRLVAPALLFALTNCTSDDPAEQNKACDCNGAIADEAIKDKEAVVVLLEGNNPNGYQGPDMYILSTDPADFERTSHAAGPNILVPCVTSLSVPEEYQKQGLRILVSYRRKQCYGAITSPVMRSNYGYFVHLTNIQRMP</sequence>
<name>C6VVR9_DYAFD</name>
<dbReference type="EMBL" id="CP001619">
    <property type="protein sequence ID" value="ACT91375.1"/>
    <property type="molecule type" value="Genomic_DNA"/>
</dbReference>
<keyword evidence="1" id="KW-0732">Signal</keyword>
<reference evidence="2 3" key="1">
    <citation type="journal article" date="2009" name="Stand. Genomic Sci.">
        <title>Complete genome sequence of Dyadobacter fermentans type strain (NS114).</title>
        <authorList>
            <person name="Lang E."/>
            <person name="Lapidus A."/>
            <person name="Chertkov O."/>
            <person name="Brettin T."/>
            <person name="Detter J.C."/>
            <person name="Han C."/>
            <person name="Copeland A."/>
            <person name="Glavina Del Rio T."/>
            <person name="Nolan M."/>
            <person name="Chen F."/>
            <person name="Lucas S."/>
            <person name="Tice H."/>
            <person name="Cheng J.F."/>
            <person name="Land M."/>
            <person name="Hauser L."/>
            <person name="Chang Y.J."/>
            <person name="Jeffries C.D."/>
            <person name="Kopitz M."/>
            <person name="Bruce D."/>
            <person name="Goodwin L."/>
            <person name="Pitluck S."/>
            <person name="Ovchinnikova G."/>
            <person name="Pati A."/>
            <person name="Ivanova N."/>
            <person name="Mavrommatis K."/>
            <person name="Chen A."/>
            <person name="Palaniappan K."/>
            <person name="Chain P."/>
            <person name="Bristow J."/>
            <person name="Eisen J.A."/>
            <person name="Markowitz V."/>
            <person name="Hugenholtz P."/>
            <person name="Goker M."/>
            <person name="Rohde M."/>
            <person name="Kyrpides N.C."/>
            <person name="Klenk H.P."/>
        </authorList>
    </citation>
    <scope>NUCLEOTIDE SEQUENCE [LARGE SCALE GENOMIC DNA]</scope>
    <source>
        <strain evidence="3">ATCC 700827 / DSM 18053 / CIP 107007 / KCTC 52180 / NS114</strain>
    </source>
</reference>
<feature type="signal peptide" evidence="1">
    <location>
        <begin position="1"/>
        <end position="25"/>
    </location>
</feature>
<dbReference type="STRING" id="471854.Dfer_0104"/>
<feature type="chain" id="PRO_5002971846" description="Lipoprotein" evidence="1">
    <location>
        <begin position="26"/>
        <end position="146"/>
    </location>
</feature>
<dbReference type="Proteomes" id="UP000002011">
    <property type="component" value="Chromosome"/>
</dbReference>
<evidence type="ECO:0000313" key="3">
    <source>
        <dbReference type="Proteomes" id="UP000002011"/>
    </source>
</evidence>
<dbReference type="AlphaFoldDB" id="C6VVR9"/>
<proteinExistence type="predicted"/>
<dbReference type="HOGENOM" id="CLU_1774447_0_0_10"/>
<gene>
    <name evidence="2" type="ordered locus">Dfer_0104</name>
</gene>
<protein>
    <recommendedName>
        <fullName evidence="4">Lipoprotein</fullName>
    </recommendedName>
</protein>
<accession>C6VVR9</accession>
<evidence type="ECO:0000256" key="1">
    <source>
        <dbReference type="SAM" id="SignalP"/>
    </source>
</evidence>
<evidence type="ECO:0008006" key="4">
    <source>
        <dbReference type="Google" id="ProtNLM"/>
    </source>
</evidence>